<dbReference type="InterPro" id="IPR013216">
    <property type="entry name" value="Methyltransf_11"/>
</dbReference>
<evidence type="ECO:0000313" key="7">
    <source>
        <dbReference type="Proteomes" id="UP000269335"/>
    </source>
</evidence>
<dbReference type="GO" id="GO:0008757">
    <property type="term" value="F:S-adenosylmethionine-dependent methyltransferase activity"/>
    <property type="evidence" value="ECO:0007669"/>
    <property type="project" value="InterPro"/>
</dbReference>
<feature type="binding site" evidence="4">
    <location>
        <position position="198"/>
    </location>
    <ligand>
        <name>S-adenosyl-L-methionine</name>
        <dbReference type="ChEBI" id="CHEBI:59789"/>
    </ligand>
</feature>
<protein>
    <recommendedName>
        <fullName evidence="4">tRNA 5-carboxymethoxyuridine methyltransferase</fullName>
        <ecNumber evidence="4">2.1.1.-</ecNumber>
    </recommendedName>
    <alternativeName>
        <fullName evidence="4">cmo5U methyltransferase</fullName>
    </alternativeName>
</protein>
<sequence>MTGSPFTAPRTWPWPPALRWPSWWRYSSGCAMTSPASCLPINWNMQARKWATLFCTCCCCAANWGWTWKPWCAASWRTASGDLLVSDRHFDQLATRFAEKIYGGAKGAIRLAVLQADLTETLPKRPLRVLDIGAGLGHMALWLAEQGHEVTLAEPAEPMLEGARQRFTDAGQTATFIQAPWQALPEFLSDTYDLVLCHAVLEWLAEPHTILPVLRQLTEADGWLSLAFYNRDALIYRNLLKGHFRKMRKNDMAGEKQSLTPQQPLDPRELETQLEGLWQVQTRSGVRVFHDYMPVEFQARADLTDLLEMELAHRRHPAFAGLGRYLHWMCRPV</sequence>
<comment type="catalytic activity">
    <reaction evidence="4">
        <text>5-carboxymethoxyuridine(34) in tRNA + S-adenosyl-L-methionine = 5-methoxycarbonylmethoxyuridine(34) in tRNA + S-adenosyl-L-homocysteine</text>
        <dbReference type="Rhea" id="RHEA:54080"/>
        <dbReference type="Rhea" id="RHEA-COMP:13383"/>
        <dbReference type="Rhea" id="RHEA-COMP:13781"/>
        <dbReference type="ChEBI" id="CHEBI:57856"/>
        <dbReference type="ChEBI" id="CHEBI:59789"/>
        <dbReference type="ChEBI" id="CHEBI:136879"/>
        <dbReference type="ChEBI" id="CHEBI:138053"/>
    </reaction>
</comment>
<dbReference type="PANTHER" id="PTHR43464:SF19">
    <property type="entry name" value="UBIQUINONE BIOSYNTHESIS O-METHYLTRANSFERASE, MITOCHONDRIAL"/>
    <property type="match status" value="1"/>
</dbReference>
<dbReference type="Gene3D" id="3.40.50.150">
    <property type="entry name" value="Vaccinia Virus protein VP39"/>
    <property type="match status" value="1"/>
</dbReference>
<keyword evidence="3 4" id="KW-0949">S-adenosyl-L-methionine</keyword>
<dbReference type="InterPro" id="IPR029063">
    <property type="entry name" value="SAM-dependent_MTases_sf"/>
</dbReference>
<keyword evidence="4" id="KW-0819">tRNA processing</keyword>
<dbReference type="InterPro" id="IPR033664">
    <property type="entry name" value="Cmo5U_methylTrfase"/>
</dbReference>
<evidence type="ECO:0000256" key="4">
    <source>
        <dbReference type="HAMAP-Rule" id="MF_02057"/>
    </source>
</evidence>
<dbReference type="GO" id="GO:0006400">
    <property type="term" value="P:tRNA modification"/>
    <property type="evidence" value="ECO:0007669"/>
    <property type="project" value="UniProtKB-UniRule"/>
</dbReference>
<dbReference type="EC" id="2.1.1.-" evidence="4"/>
<dbReference type="GO" id="GO:0097697">
    <property type="term" value="F:tRNA (5-carboxymethoxyuridine(34)-5-O)-methyltransferase activity"/>
    <property type="evidence" value="ECO:0007669"/>
    <property type="project" value="UniProtKB-UniRule"/>
</dbReference>
<keyword evidence="2 4" id="KW-0808">Transferase</keyword>
<feature type="binding site" evidence="4">
    <location>
        <position position="110"/>
    </location>
    <ligand>
        <name>S-adenosyl-L-methionine</name>
        <dbReference type="ChEBI" id="CHEBI:59789"/>
    </ligand>
</feature>
<keyword evidence="1 4" id="KW-0489">Methyltransferase</keyword>
<comment type="caution">
    <text evidence="6">The sequence shown here is derived from an EMBL/GenBank/DDBJ whole genome shotgun (WGS) entry which is preliminary data.</text>
</comment>
<dbReference type="EMBL" id="RBPH01000193">
    <property type="protein sequence ID" value="RMN78816.1"/>
    <property type="molecule type" value="Genomic_DNA"/>
</dbReference>
<evidence type="ECO:0000256" key="3">
    <source>
        <dbReference type="ARBA" id="ARBA00022691"/>
    </source>
</evidence>
<dbReference type="HAMAP" id="MF_02057">
    <property type="entry name" value="tRNA_methyltr_CmoM"/>
    <property type="match status" value="1"/>
</dbReference>
<comment type="function">
    <text evidence="4">Catalyzes the methylation of 5-carboxymethoxyuridine (cmo5U) to form 5-methoxycarbonylmethoxyuridine (mcmo5U) at position 34 in tRNAs.</text>
</comment>
<dbReference type="AlphaFoldDB" id="A0AB37Q7N3"/>
<evidence type="ECO:0000313" key="6">
    <source>
        <dbReference type="EMBL" id="RMN78816.1"/>
    </source>
</evidence>
<comment type="similarity">
    <text evidence="4">Belongs to the class I-like SAM-binding methyltransferase superfamily. CmoM family.</text>
</comment>
<dbReference type="PANTHER" id="PTHR43464">
    <property type="entry name" value="METHYLTRANSFERASE"/>
    <property type="match status" value="1"/>
</dbReference>
<name>A0AB37Q7N3_PSECA</name>
<comment type="caution">
    <text evidence="4">Lacks conserved residue(s) required for the propagation of feature annotation.</text>
</comment>
<gene>
    <name evidence="4" type="primary">cmoM</name>
    <name evidence="6" type="ORF">ALQ53_01133</name>
</gene>
<dbReference type="GO" id="GO:0032259">
    <property type="term" value="P:methylation"/>
    <property type="evidence" value="ECO:0007669"/>
    <property type="project" value="UniProtKB-KW"/>
</dbReference>
<dbReference type="Pfam" id="PF08241">
    <property type="entry name" value="Methyltransf_11"/>
    <property type="match status" value="1"/>
</dbReference>
<feature type="domain" description="Methyltransferase type 11" evidence="5">
    <location>
        <begin position="130"/>
        <end position="225"/>
    </location>
</feature>
<dbReference type="SUPFAM" id="SSF53335">
    <property type="entry name" value="S-adenosyl-L-methionine-dependent methyltransferases"/>
    <property type="match status" value="1"/>
</dbReference>
<organism evidence="6 7">
    <name type="scientific">Pseudomonas cannabina</name>
    <dbReference type="NCBI Taxonomy" id="86840"/>
    <lineage>
        <taxon>Bacteria</taxon>
        <taxon>Pseudomonadati</taxon>
        <taxon>Pseudomonadota</taxon>
        <taxon>Gammaproteobacteria</taxon>
        <taxon>Pseudomonadales</taxon>
        <taxon>Pseudomonadaceae</taxon>
        <taxon>Pseudomonas</taxon>
    </lineage>
</organism>
<evidence type="ECO:0000256" key="1">
    <source>
        <dbReference type="ARBA" id="ARBA00022603"/>
    </source>
</evidence>
<evidence type="ECO:0000256" key="2">
    <source>
        <dbReference type="ARBA" id="ARBA00022679"/>
    </source>
</evidence>
<accession>A0AB37Q7N3</accession>
<evidence type="ECO:0000259" key="5">
    <source>
        <dbReference type="Pfam" id="PF08241"/>
    </source>
</evidence>
<dbReference type="CDD" id="cd02440">
    <property type="entry name" value="AdoMet_MTases"/>
    <property type="match status" value="1"/>
</dbReference>
<proteinExistence type="inferred from homology"/>
<dbReference type="Proteomes" id="UP000269335">
    <property type="component" value="Unassembled WGS sequence"/>
</dbReference>
<feature type="binding site" evidence="4">
    <location>
        <begin position="133"/>
        <end position="134"/>
    </location>
    <ligand>
        <name>S-adenosyl-L-methionine</name>
        <dbReference type="ChEBI" id="CHEBI:59789"/>
    </ligand>
</feature>
<reference evidence="6 7" key="1">
    <citation type="submission" date="2018-08" db="EMBL/GenBank/DDBJ databases">
        <title>Recombination of ecologically and evolutionarily significant loci maintains genetic cohesion in the Pseudomonas syringae species complex.</title>
        <authorList>
            <person name="Dillon M."/>
            <person name="Thakur S."/>
            <person name="Almeida R.N.D."/>
            <person name="Weir B.S."/>
            <person name="Guttman D.S."/>
        </authorList>
    </citation>
    <scope>NUCLEOTIDE SEQUENCE [LARGE SCALE GENOMIC DNA]</scope>
    <source>
        <strain evidence="6 7">ICMP 15201</strain>
    </source>
</reference>
<feature type="binding site" evidence="4">
    <location>
        <position position="154"/>
    </location>
    <ligand>
        <name>S-adenosyl-L-methionine</name>
        <dbReference type="ChEBI" id="CHEBI:59789"/>
    </ligand>
</feature>